<protein>
    <submittedName>
        <fullName evidence="1">Uncharacterized protein</fullName>
    </submittedName>
</protein>
<dbReference type="RefSeq" id="WP_000645176.1">
    <property type="nucleotide sequence ID" value="NZ_WBPG01000008.1"/>
</dbReference>
<dbReference type="Proteomes" id="UP000470409">
    <property type="component" value="Unassembled WGS sequence"/>
</dbReference>
<comment type="caution">
    <text evidence="1">The sequence shown here is derived from an EMBL/GenBank/DDBJ whole genome shotgun (WGS) entry which is preliminary data.</text>
</comment>
<evidence type="ECO:0000313" key="1">
    <source>
        <dbReference type="EMBL" id="KAB2444727.1"/>
    </source>
</evidence>
<proteinExistence type="predicted"/>
<evidence type="ECO:0000313" key="2">
    <source>
        <dbReference type="Proteomes" id="UP000470409"/>
    </source>
</evidence>
<reference evidence="1 2" key="1">
    <citation type="submission" date="2019-10" db="EMBL/GenBank/DDBJ databases">
        <title>Bacillus from the desert of Cuatro Cinegas, Coahuila.</title>
        <authorList>
            <person name="Olmedo-Alvarez G."/>
            <person name="Saldana S."/>
            <person name="Barcelo D."/>
        </authorList>
    </citation>
    <scope>NUCLEOTIDE SEQUENCE [LARGE SCALE GENOMIC DNA]</scope>
    <source>
        <strain evidence="1 2">CH155b_5T</strain>
    </source>
</reference>
<sequence>MKALADLIDIYNKNYARHEEWKLSDFKNRTKSMEELIKDAVWGYLPNLKRDSHQCQISKAVLEEMTKRLLDPLIMEEIKRATCFDDIFIIVYELRIPNFSSLCVYDTALRIGAMFNLYPKVIYLHRGVLDGIINLIGKMELEKHIKFFLRDEKYPYVTKDCLPMELQILEPHHIENFLCRNKEKILVFDLKRT</sequence>
<gene>
    <name evidence="1" type="ORF">F8163_05965</name>
</gene>
<dbReference type="EMBL" id="WBPG01000008">
    <property type="protein sequence ID" value="KAB2444727.1"/>
    <property type="molecule type" value="Genomic_DNA"/>
</dbReference>
<name>A0A7V7SAH9_9BACI</name>
<accession>A0A7V7SAH9</accession>
<organism evidence="1 2">
    <name type="scientific">Bacillus luti</name>
    <dbReference type="NCBI Taxonomy" id="2026191"/>
    <lineage>
        <taxon>Bacteria</taxon>
        <taxon>Bacillati</taxon>
        <taxon>Bacillota</taxon>
        <taxon>Bacilli</taxon>
        <taxon>Bacillales</taxon>
        <taxon>Bacillaceae</taxon>
        <taxon>Bacillus</taxon>
        <taxon>Bacillus cereus group</taxon>
    </lineage>
</organism>
<dbReference type="AlphaFoldDB" id="A0A7V7SAH9"/>